<evidence type="ECO:0000256" key="1">
    <source>
        <dbReference type="RuleBase" id="RU363044"/>
    </source>
</evidence>
<dbReference type="KEGG" id="ssao:94298254"/>
<keyword evidence="1" id="KW-0234">DNA repair</keyword>
<dbReference type="EC" id="5.6.2.3" evidence="1"/>
<accession>A0A9P8RYT5</accession>
<dbReference type="EMBL" id="AUWU02000004">
    <property type="protein sequence ID" value="KAH0574280.1"/>
    <property type="molecule type" value="Genomic_DNA"/>
</dbReference>
<dbReference type="GO" id="GO:0043139">
    <property type="term" value="F:5'-3' DNA helicase activity"/>
    <property type="evidence" value="ECO:0007669"/>
    <property type="project" value="UniProtKB-EC"/>
</dbReference>
<dbReference type="InterPro" id="IPR051055">
    <property type="entry name" value="PIF1_helicase"/>
</dbReference>
<sequence length="700" mass="79204">MFYSLSAKLTAKRDPTYLQLSLEQKQVYDMVVFERKSVFFTGQAGSGKSFLIRAIIQGLQRLLLPEQLAVTAMTGIAAVNIAGQTLHSLFASPLNFDTEDPETNVQKQLKMALVRPPLRERLNALQTILIDEVSMLQGSVFDTLELLLRKVKRSSKFFGDVQLVLCGDFMQLPPIKKQGRPKLLFESSYFSKIMCVKLTVQFRQQDDQLINMLNKIRNGQVDDQVKNLILSRKKTEQEINRDEESKLKFSYGQWKQNIENMKQFILNSEQQSLKMGFFKKLELLHQTKNAEIQIRQAKYVPPVFPIRLYAYKTQVEQFNISRLNSQKRQVFTVNALDEGITDKIEKPEAQILFSIGAQVMLTKNIDVTAGLCNGSVGIIVEIKSKTESQILNVILDEVEVFVKFSSSTVPIKSIDTEQIGSNGKDRVGLRKQLPLQLSYAISIHKSQGLTLDAAVMDLKNCFENGQVYVALSRIRSLEGLVVTGINFDKITADQSSMVFCEEVKSIEELGLFPSGNNLIQSFTIESDIQLTKEYDSIPKSVDLRVKSPHNIKKSPTLELPLFSLAASSPIQNELTSEQASPSFPVHQQDLQTYIQQKSQQICTQSPSLKRGKLTIKPKNTEVVFIKAADVVDISDSDNLVEPVQKLQSPTIESQPKLTQEDVPIIPILQDINMESNAIHEEPEKQTPKNFFDFEYYLKFL</sequence>
<keyword evidence="1" id="KW-0547">Nucleotide-binding</keyword>
<dbReference type="GeneID" id="94298254"/>
<dbReference type="PANTHER" id="PTHR47642:SF7">
    <property type="entry name" value="ATP-DEPENDENT DNA HELICASE PIF1"/>
    <property type="match status" value="1"/>
</dbReference>
<organism evidence="4 5">
    <name type="scientific">Spironucleus salmonicida</name>
    <dbReference type="NCBI Taxonomy" id="348837"/>
    <lineage>
        <taxon>Eukaryota</taxon>
        <taxon>Metamonada</taxon>
        <taxon>Diplomonadida</taxon>
        <taxon>Hexamitidae</taxon>
        <taxon>Hexamitinae</taxon>
        <taxon>Spironucleus</taxon>
    </lineage>
</organism>
<keyword evidence="5" id="KW-1185">Reference proteome</keyword>
<proteinExistence type="inferred from homology"/>
<keyword evidence="1" id="KW-0067">ATP-binding</keyword>
<dbReference type="Pfam" id="PF21530">
    <property type="entry name" value="Pif1_2B_dom"/>
    <property type="match status" value="1"/>
</dbReference>
<evidence type="ECO:0000313" key="5">
    <source>
        <dbReference type="Proteomes" id="UP000018208"/>
    </source>
</evidence>
<reference evidence="4" key="2">
    <citation type="submission" date="2020-12" db="EMBL/GenBank/DDBJ databases">
        <title>New Spironucleus salmonicida genome in near-complete chromosomes.</title>
        <authorList>
            <person name="Xu F."/>
            <person name="Kurt Z."/>
            <person name="Jimenez-Gonzalez A."/>
            <person name="Astvaldsson A."/>
            <person name="Andersson J.O."/>
            <person name="Svard S.G."/>
        </authorList>
    </citation>
    <scope>NUCLEOTIDE SEQUENCE</scope>
    <source>
        <strain evidence="4">ATCC 50377</strain>
    </source>
</reference>
<dbReference type="InterPro" id="IPR049163">
    <property type="entry name" value="Pif1-like_2B_dom"/>
</dbReference>
<comment type="cofactor">
    <cofactor evidence="1">
        <name>Mg(2+)</name>
        <dbReference type="ChEBI" id="CHEBI:18420"/>
    </cofactor>
</comment>
<dbReference type="GO" id="GO:0005524">
    <property type="term" value="F:ATP binding"/>
    <property type="evidence" value="ECO:0007669"/>
    <property type="project" value="UniProtKB-KW"/>
</dbReference>
<dbReference type="Proteomes" id="UP000018208">
    <property type="component" value="Unassembled WGS sequence"/>
</dbReference>
<dbReference type="InterPro" id="IPR027417">
    <property type="entry name" value="P-loop_NTPase"/>
</dbReference>
<dbReference type="SUPFAM" id="SSF52540">
    <property type="entry name" value="P-loop containing nucleoside triphosphate hydrolases"/>
    <property type="match status" value="2"/>
</dbReference>
<dbReference type="GO" id="GO:0016787">
    <property type="term" value="F:hydrolase activity"/>
    <property type="evidence" value="ECO:0007669"/>
    <property type="project" value="UniProtKB-KW"/>
</dbReference>
<keyword evidence="1" id="KW-0378">Hydrolase</keyword>
<dbReference type="AlphaFoldDB" id="A0A9P8RYT5"/>
<comment type="catalytic activity">
    <reaction evidence="1">
        <text>ATP + H2O = ADP + phosphate + H(+)</text>
        <dbReference type="Rhea" id="RHEA:13065"/>
        <dbReference type="ChEBI" id="CHEBI:15377"/>
        <dbReference type="ChEBI" id="CHEBI:15378"/>
        <dbReference type="ChEBI" id="CHEBI:30616"/>
        <dbReference type="ChEBI" id="CHEBI:43474"/>
        <dbReference type="ChEBI" id="CHEBI:456216"/>
        <dbReference type="EC" id="5.6.2.3"/>
    </reaction>
</comment>
<dbReference type="CDD" id="cd18809">
    <property type="entry name" value="SF1_C_RecD"/>
    <property type="match status" value="1"/>
</dbReference>
<evidence type="ECO:0000313" key="3">
    <source>
        <dbReference type="EMBL" id="KAH0574280.1"/>
    </source>
</evidence>
<dbReference type="EMBL" id="AUWU02000004">
    <property type="protein sequence ID" value="KAH0574292.1"/>
    <property type="molecule type" value="Genomic_DNA"/>
</dbReference>
<gene>
    <name evidence="3" type="ORF">SS50377_24231</name>
    <name evidence="4" type="ORF">SS50377_24246</name>
</gene>
<feature type="domain" description="AAA+ ATPase" evidence="2">
    <location>
        <begin position="34"/>
        <end position="298"/>
    </location>
</feature>
<evidence type="ECO:0000259" key="2">
    <source>
        <dbReference type="SMART" id="SM00382"/>
    </source>
</evidence>
<dbReference type="CDD" id="cd18037">
    <property type="entry name" value="DEXSc_Pif1_like"/>
    <property type="match status" value="1"/>
</dbReference>
<dbReference type="GO" id="GO:0006310">
    <property type="term" value="P:DNA recombination"/>
    <property type="evidence" value="ECO:0007669"/>
    <property type="project" value="UniProtKB-KW"/>
</dbReference>
<evidence type="ECO:0000313" key="4">
    <source>
        <dbReference type="EMBL" id="KAH0574292.1"/>
    </source>
</evidence>
<comment type="similarity">
    <text evidence="1">Belongs to the helicase family.</text>
</comment>
<dbReference type="GO" id="GO:0006281">
    <property type="term" value="P:DNA repair"/>
    <property type="evidence" value="ECO:0007669"/>
    <property type="project" value="UniProtKB-KW"/>
</dbReference>
<reference evidence="4" key="1">
    <citation type="journal article" date="2014" name="PLoS Genet.">
        <title>The Genome of Spironucleus salmonicida Highlights a Fish Pathogen Adapted to Fluctuating Environments.</title>
        <authorList>
            <person name="Xu F."/>
            <person name="Jerlstrom-Hultqvist J."/>
            <person name="Einarsson E."/>
            <person name="Astvaldsson A."/>
            <person name="Svard S.G."/>
            <person name="Andersson J.O."/>
        </authorList>
    </citation>
    <scope>NUCLEOTIDE SEQUENCE</scope>
    <source>
        <strain evidence="4">ATCC 50377</strain>
    </source>
</reference>
<keyword evidence="1" id="KW-0227">DNA damage</keyword>
<dbReference type="InterPro" id="IPR003593">
    <property type="entry name" value="AAA+_ATPase"/>
</dbReference>
<dbReference type="Pfam" id="PF05970">
    <property type="entry name" value="PIF1"/>
    <property type="match status" value="1"/>
</dbReference>
<dbReference type="InterPro" id="IPR010285">
    <property type="entry name" value="DNA_helicase_pif1-like_DEAD"/>
</dbReference>
<dbReference type="RefSeq" id="XP_067765053.1">
    <property type="nucleotide sequence ID" value="XM_067908079.1"/>
</dbReference>
<keyword evidence="1" id="KW-0233">DNA recombination</keyword>
<protein>
    <recommendedName>
        <fullName evidence="1">ATP-dependent DNA helicase</fullName>
        <ecNumber evidence="1">5.6.2.3</ecNumber>
    </recommendedName>
</protein>
<dbReference type="OrthoDB" id="10251887at2759"/>
<dbReference type="GO" id="GO:0000723">
    <property type="term" value="P:telomere maintenance"/>
    <property type="evidence" value="ECO:0007669"/>
    <property type="project" value="InterPro"/>
</dbReference>
<name>A0A9P8RYT5_9EUKA</name>
<comment type="caution">
    <text evidence="4">The sequence shown here is derived from an EMBL/GenBank/DDBJ whole genome shotgun (WGS) entry which is preliminary data.</text>
</comment>
<keyword evidence="1 4" id="KW-0347">Helicase</keyword>
<dbReference type="PANTHER" id="PTHR47642">
    <property type="entry name" value="ATP-DEPENDENT DNA HELICASE"/>
    <property type="match status" value="1"/>
</dbReference>
<dbReference type="Gene3D" id="3.40.50.300">
    <property type="entry name" value="P-loop containing nucleotide triphosphate hydrolases"/>
    <property type="match status" value="2"/>
</dbReference>
<dbReference type="SMART" id="SM00382">
    <property type="entry name" value="AAA"/>
    <property type="match status" value="1"/>
</dbReference>